<dbReference type="AlphaFoldDB" id="A0AAJ0LWN8"/>
<gene>
    <name evidence="2" type="ORF">LTR09_001075</name>
</gene>
<comment type="caution">
    <text evidence="2">The sequence shown here is derived from an EMBL/GenBank/DDBJ whole genome shotgun (WGS) entry which is preliminary data.</text>
</comment>
<dbReference type="EMBL" id="JAWDJX010000002">
    <property type="protein sequence ID" value="KAK3057998.1"/>
    <property type="molecule type" value="Genomic_DNA"/>
</dbReference>
<dbReference type="PANTHER" id="PTHR36512">
    <property type="entry name" value="D-AMINOPEPTIDASE"/>
    <property type="match status" value="1"/>
</dbReference>
<dbReference type="Proteomes" id="UP001271007">
    <property type="component" value="Unassembled WGS sequence"/>
</dbReference>
<name>A0AAJ0LWN8_9PEZI</name>
<evidence type="ECO:0000256" key="1">
    <source>
        <dbReference type="ARBA" id="ARBA00007068"/>
    </source>
</evidence>
<organism evidence="2 3">
    <name type="scientific">Extremus antarcticus</name>
    <dbReference type="NCBI Taxonomy" id="702011"/>
    <lineage>
        <taxon>Eukaryota</taxon>
        <taxon>Fungi</taxon>
        <taxon>Dikarya</taxon>
        <taxon>Ascomycota</taxon>
        <taxon>Pezizomycotina</taxon>
        <taxon>Dothideomycetes</taxon>
        <taxon>Dothideomycetidae</taxon>
        <taxon>Mycosphaerellales</taxon>
        <taxon>Extremaceae</taxon>
        <taxon>Extremus</taxon>
    </lineage>
</organism>
<dbReference type="SUPFAM" id="SSF56266">
    <property type="entry name" value="DmpA/ArgJ-like"/>
    <property type="match status" value="1"/>
</dbReference>
<dbReference type="PANTHER" id="PTHR36512:SF3">
    <property type="entry name" value="BLR5678 PROTEIN"/>
    <property type="match status" value="1"/>
</dbReference>
<protein>
    <recommendedName>
        <fullName evidence="4">Aminopeptidase</fullName>
    </recommendedName>
</protein>
<dbReference type="InterPro" id="IPR005321">
    <property type="entry name" value="Peptidase_S58_DmpA"/>
</dbReference>
<evidence type="ECO:0000313" key="3">
    <source>
        <dbReference type="Proteomes" id="UP001271007"/>
    </source>
</evidence>
<keyword evidence="3" id="KW-1185">Reference proteome</keyword>
<dbReference type="Pfam" id="PF03576">
    <property type="entry name" value="Peptidase_S58"/>
    <property type="match status" value="1"/>
</dbReference>
<evidence type="ECO:0000313" key="2">
    <source>
        <dbReference type="EMBL" id="KAK3057998.1"/>
    </source>
</evidence>
<proteinExistence type="inferred from homology"/>
<sequence length="384" mass="41030">MRIRDLGYSPGVLPTGPKNSILDIDGLHISQVTVPTATDLQPGSTATKGVTVISPRPPKDFYQPCRAGTFCFNGNGEFTGARQIADWGFTNTPVAFTNSLSLGSVFDATWDWVLKKHKEFGWDFDATGRHYGTPVVGETCDWIINADVSATRVDKTDIKRCFDTLKCKEDGAEIQEGQKGGGSGMTCHMFTGGTGTSSRVVDSGSGDGKSYTVAALIQSNYGIRPHLTVGGIPVGKILKGEADLPTDKSKDGSIIVLVVTDAPLTTNQLDRMARHVTVGLSMVGSYGVGRNSSGDIFVALSTAPHGPEVCEDAKKRVIETYSTENVRNESIERFFYGCAEAVEEAILNSMVASADGAVGMDGTKIEGLPLDQVKELLDRHLVKV</sequence>
<dbReference type="InterPro" id="IPR016117">
    <property type="entry name" value="ArgJ-like_dom_sf"/>
</dbReference>
<evidence type="ECO:0008006" key="4">
    <source>
        <dbReference type="Google" id="ProtNLM"/>
    </source>
</evidence>
<accession>A0AAJ0LWN8</accession>
<comment type="similarity">
    <text evidence="1">Belongs to the peptidase S58 family.</text>
</comment>
<reference evidence="2" key="1">
    <citation type="submission" date="2023-04" db="EMBL/GenBank/DDBJ databases">
        <title>Black Yeasts Isolated from many extreme environments.</title>
        <authorList>
            <person name="Coleine C."/>
            <person name="Stajich J.E."/>
            <person name="Selbmann L."/>
        </authorList>
    </citation>
    <scope>NUCLEOTIDE SEQUENCE</scope>
    <source>
        <strain evidence="2">CCFEE 5312</strain>
    </source>
</reference>
<dbReference type="Gene3D" id="3.60.70.12">
    <property type="entry name" value="L-amino peptidase D-ALA esterase/amidase"/>
    <property type="match status" value="1"/>
</dbReference>
<dbReference type="GO" id="GO:0004177">
    <property type="term" value="F:aminopeptidase activity"/>
    <property type="evidence" value="ECO:0007669"/>
    <property type="project" value="TreeGrafter"/>
</dbReference>